<comment type="similarity">
    <text evidence="2">Belongs to the protein kinase superfamily. CAMK Ser/Thr protein kinase family. SNF1 subfamily.</text>
</comment>
<dbReference type="OrthoDB" id="193931at2759"/>
<gene>
    <name evidence="16" type="ORF">BS50DRAFT_483825</name>
</gene>
<protein>
    <recommendedName>
        <fullName evidence="3">non-specific serine/threonine protein kinase</fullName>
        <ecNumber evidence="3">2.7.11.1</ecNumber>
    </recommendedName>
</protein>
<keyword evidence="6 13" id="KW-0547">Nucleotide-binding</keyword>
<evidence type="ECO:0000313" key="16">
    <source>
        <dbReference type="EMBL" id="PSN71975.1"/>
    </source>
</evidence>
<feature type="compositionally biased region" description="Polar residues" evidence="14">
    <location>
        <begin position="725"/>
        <end position="738"/>
    </location>
</feature>
<evidence type="ECO:0000256" key="3">
    <source>
        <dbReference type="ARBA" id="ARBA00012513"/>
    </source>
</evidence>
<dbReference type="EC" id="2.7.11.1" evidence="3"/>
<dbReference type="PANTHER" id="PTHR24346:SF110">
    <property type="entry name" value="NON-SPECIFIC SERINE_THREONINE PROTEIN KINASE"/>
    <property type="match status" value="1"/>
</dbReference>
<evidence type="ECO:0000256" key="13">
    <source>
        <dbReference type="PROSITE-ProRule" id="PRU10141"/>
    </source>
</evidence>
<dbReference type="EMBL" id="KZ678130">
    <property type="protein sequence ID" value="PSN71975.1"/>
    <property type="molecule type" value="Genomic_DNA"/>
</dbReference>
<feature type="binding site" evidence="13">
    <location>
        <position position="85"/>
    </location>
    <ligand>
        <name>ATP</name>
        <dbReference type="ChEBI" id="CHEBI:30616"/>
    </ligand>
</feature>
<dbReference type="Pfam" id="PF16579">
    <property type="entry name" value="AdenylateSensor"/>
    <property type="match status" value="1"/>
</dbReference>
<dbReference type="InterPro" id="IPR032270">
    <property type="entry name" value="AMPK_C"/>
</dbReference>
<evidence type="ECO:0000256" key="1">
    <source>
        <dbReference type="ARBA" id="ARBA00004123"/>
    </source>
</evidence>
<keyword evidence="7 16" id="KW-0418">Kinase</keyword>
<evidence type="ECO:0000259" key="15">
    <source>
        <dbReference type="PROSITE" id="PS50011"/>
    </source>
</evidence>
<keyword evidence="8 13" id="KW-0067">ATP-binding</keyword>
<feature type="region of interest" description="Disordered" evidence="14">
    <location>
        <begin position="479"/>
        <end position="552"/>
    </location>
</feature>
<dbReference type="Gene3D" id="3.30.200.20">
    <property type="entry name" value="Phosphorylase Kinase, domain 1"/>
    <property type="match status" value="1"/>
</dbReference>
<dbReference type="InterPro" id="IPR011009">
    <property type="entry name" value="Kinase-like_dom_sf"/>
</dbReference>
<sequence>MSAAIDNEDLEELSISMTPNPRRPARAPDQMSAAPLAPSTTARGRDVKTSQRLGQYTIVKTLGEGSFGKVKLATHQVSGQKVALKIINRKRLVTRDMAGRIEREIQYLQLLRHPHIIKLYTVITTPAEIIMVLEYAGGELFDYIVNNGRLAEDKARKFFQQIVCAVEYCHRHKIVHRDLKPENLLLDDHFNVKIADFGLSNIMTDGNFLKTSCGSPNYAAPEVISGKLYAGPEVDVWSCGVILYVLLVGRLPFDDEYIPTLFKKIAAGNYSIPSYLSPGAVSLIKKMLMVNPVHRITVAEIRQDPWFTKDLPSYLDPPRVEFYDTGVDPNKAIDPKNLAPSQPAAVVQKLHETVVGKLGKTMGYAKHDVQEALARDEPSAIKDAYLIVRENQIMKENPLLTQEKTLQPFLAQSPPTHDGNHMGSIPQALAATSRPQIIPPPADHERARQGSTSSSQILSVRSPVSTIAVLPSSLPEYHKAYMKGHPKPPPRTQESEMPSIAEQNEEQRAAQVRRLKPNYRAPQDPSRHRPEPMTTLPPKRQRPTKWQFGIRSRNQPAEAMLAIFKALKAMDADWEAPRIRKAGNRSGSRSRSGSRDGGSRSQSHDRSRSSSISSHSSRDEDRRSDRSVSPSHREPLSVRNPDAENGSRGRQRKHYNQHNDWGYHIPEDPWVINARFRKDGMFPPGVAHPSSTHSSRVDLTHDSSGARRRSSTNTSHSSLNHVEGITSSERAGSVSGESTRYPEPDEAVYIYMSIQLYSIDREFFVVDFKCAGYERIVTNLVREIKAASTSNTSISNLALSSSHHHMDGWDDEQGVWRKLGEGEPLPDDLARELRDGGKGVLRERHEEVGAGRSQGEKRATSPFPFLDVASSLILQLSGE</sequence>
<dbReference type="FunFam" id="3.30.200.20:FF:000236">
    <property type="entry name" value="Non-specific serine/threonine protein kinase"/>
    <property type="match status" value="1"/>
</dbReference>
<feature type="compositionally biased region" description="Basic and acidic residues" evidence="14">
    <location>
        <begin position="695"/>
        <end position="705"/>
    </location>
</feature>
<dbReference type="FunFam" id="1.10.510.10:FF:000544">
    <property type="entry name" value="Non-specific serine/threonine protein kinase"/>
    <property type="match status" value="1"/>
</dbReference>
<dbReference type="Gene3D" id="1.10.510.10">
    <property type="entry name" value="Transferase(Phosphotransferase) domain 1"/>
    <property type="match status" value="1"/>
</dbReference>
<dbReference type="PROSITE" id="PS00107">
    <property type="entry name" value="PROTEIN_KINASE_ATP"/>
    <property type="match status" value="1"/>
</dbReference>
<dbReference type="InterPro" id="IPR000719">
    <property type="entry name" value="Prot_kinase_dom"/>
</dbReference>
<dbReference type="SMART" id="SM00220">
    <property type="entry name" value="S_TKc"/>
    <property type="match status" value="1"/>
</dbReference>
<evidence type="ECO:0000256" key="14">
    <source>
        <dbReference type="SAM" id="MobiDB-lite"/>
    </source>
</evidence>
<evidence type="ECO:0000256" key="6">
    <source>
        <dbReference type="ARBA" id="ARBA00022741"/>
    </source>
</evidence>
<feature type="compositionally biased region" description="Acidic residues" evidence="14">
    <location>
        <begin position="1"/>
        <end position="12"/>
    </location>
</feature>
<dbReference type="SUPFAM" id="SSF103243">
    <property type="entry name" value="KA1-like"/>
    <property type="match status" value="1"/>
</dbReference>
<dbReference type="Gene3D" id="3.30.310.80">
    <property type="entry name" value="Kinase associated domain 1, KA1"/>
    <property type="match status" value="2"/>
</dbReference>
<feature type="region of interest" description="Disordered" evidence="14">
    <location>
        <begin position="435"/>
        <end position="458"/>
    </location>
</feature>
<dbReference type="GO" id="GO:0005524">
    <property type="term" value="F:ATP binding"/>
    <property type="evidence" value="ECO:0007669"/>
    <property type="project" value="UniProtKB-UniRule"/>
</dbReference>
<evidence type="ECO:0000256" key="12">
    <source>
        <dbReference type="ARBA" id="ARBA00048679"/>
    </source>
</evidence>
<reference evidence="16 17" key="1">
    <citation type="journal article" date="2018" name="Front. Microbiol.">
        <title>Genome-Wide Analysis of Corynespora cassiicola Leaf Fall Disease Putative Effectors.</title>
        <authorList>
            <person name="Lopez D."/>
            <person name="Ribeiro S."/>
            <person name="Label P."/>
            <person name="Fumanal B."/>
            <person name="Venisse J.S."/>
            <person name="Kohler A."/>
            <person name="de Oliveira R.R."/>
            <person name="Labutti K."/>
            <person name="Lipzen A."/>
            <person name="Lail K."/>
            <person name="Bauer D."/>
            <person name="Ohm R.A."/>
            <person name="Barry K.W."/>
            <person name="Spatafora J."/>
            <person name="Grigoriev I.V."/>
            <person name="Martin F.M."/>
            <person name="Pujade-Renaud V."/>
        </authorList>
    </citation>
    <scope>NUCLEOTIDE SEQUENCE [LARGE SCALE GENOMIC DNA]</scope>
    <source>
        <strain evidence="16 17">Philippines</strain>
    </source>
</reference>
<dbReference type="GO" id="GO:0005634">
    <property type="term" value="C:nucleus"/>
    <property type="evidence" value="ECO:0007669"/>
    <property type="project" value="UniProtKB-SubCell"/>
</dbReference>
<dbReference type="Pfam" id="PF00069">
    <property type="entry name" value="Pkinase"/>
    <property type="match status" value="1"/>
</dbReference>
<evidence type="ECO:0000256" key="10">
    <source>
        <dbReference type="ARBA" id="ARBA00023277"/>
    </source>
</evidence>
<dbReference type="AlphaFoldDB" id="A0A2T2P2S3"/>
<evidence type="ECO:0000256" key="8">
    <source>
        <dbReference type="ARBA" id="ARBA00022840"/>
    </source>
</evidence>
<dbReference type="PROSITE" id="PS00108">
    <property type="entry name" value="PROTEIN_KINASE_ST"/>
    <property type="match status" value="1"/>
</dbReference>
<dbReference type="InterPro" id="IPR008271">
    <property type="entry name" value="Ser/Thr_kinase_AS"/>
</dbReference>
<feature type="region of interest" description="Disordered" evidence="14">
    <location>
        <begin position="578"/>
        <end position="664"/>
    </location>
</feature>
<feature type="region of interest" description="Disordered" evidence="14">
    <location>
        <begin position="1"/>
        <end position="49"/>
    </location>
</feature>
<dbReference type="PROSITE" id="PS50011">
    <property type="entry name" value="PROTEIN_KINASE_DOM"/>
    <property type="match status" value="1"/>
</dbReference>
<dbReference type="Gene3D" id="1.10.8.10">
    <property type="entry name" value="DNA helicase RuvA subunit, C-terminal domain"/>
    <property type="match status" value="1"/>
</dbReference>
<evidence type="ECO:0000256" key="5">
    <source>
        <dbReference type="ARBA" id="ARBA00022679"/>
    </source>
</evidence>
<evidence type="ECO:0000256" key="9">
    <source>
        <dbReference type="ARBA" id="ARBA00023242"/>
    </source>
</evidence>
<feature type="compositionally biased region" description="Low complexity" evidence="14">
    <location>
        <begin position="711"/>
        <end position="721"/>
    </location>
</feature>
<dbReference type="Pfam" id="PF08587">
    <property type="entry name" value="UBA_2"/>
    <property type="match status" value="1"/>
</dbReference>
<keyword evidence="10" id="KW-0119">Carbohydrate metabolism</keyword>
<keyword evidence="4" id="KW-0723">Serine/threonine-protein kinase</keyword>
<feature type="compositionally biased region" description="Basic and acidic residues" evidence="14">
    <location>
        <begin position="828"/>
        <end position="859"/>
    </location>
</feature>
<dbReference type="InterPro" id="IPR028375">
    <property type="entry name" value="KA1/Ssp2_C"/>
</dbReference>
<dbReference type="CDD" id="cd14334">
    <property type="entry name" value="UBA_SNF1_fungi"/>
    <property type="match status" value="1"/>
</dbReference>
<dbReference type="Proteomes" id="UP000240883">
    <property type="component" value="Unassembled WGS sequence"/>
</dbReference>
<accession>A0A2T2P2S3</accession>
<keyword evidence="5" id="KW-0808">Transferase</keyword>
<dbReference type="PANTHER" id="PTHR24346">
    <property type="entry name" value="MAP/MICROTUBULE AFFINITY-REGULATING KINASE"/>
    <property type="match status" value="1"/>
</dbReference>
<dbReference type="GO" id="GO:0106310">
    <property type="term" value="F:protein serine kinase activity"/>
    <property type="evidence" value="ECO:0007669"/>
    <property type="project" value="RHEA"/>
</dbReference>
<dbReference type="GO" id="GO:0004674">
    <property type="term" value="F:protein serine/threonine kinase activity"/>
    <property type="evidence" value="ECO:0007669"/>
    <property type="project" value="UniProtKB-KW"/>
</dbReference>
<comment type="catalytic activity">
    <reaction evidence="11">
        <text>L-threonyl-[protein] + ATP = O-phospho-L-threonyl-[protein] + ADP + H(+)</text>
        <dbReference type="Rhea" id="RHEA:46608"/>
        <dbReference type="Rhea" id="RHEA-COMP:11060"/>
        <dbReference type="Rhea" id="RHEA-COMP:11605"/>
        <dbReference type="ChEBI" id="CHEBI:15378"/>
        <dbReference type="ChEBI" id="CHEBI:30013"/>
        <dbReference type="ChEBI" id="CHEBI:30616"/>
        <dbReference type="ChEBI" id="CHEBI:61977"/>
        <dbReference type="ChEBI" id="CHEBI:456216"/>
        <dbReference type="EC" id="2.7.11.1"/>
    </reaction>
</comment>
<feature type="region of interest" description="Disordered" evidence="14">
    <location>
        <begin position="682"/>
        <end position="739"/>
    </location>
</feature>
<evidence type="ECO:0000256" key="11">
    <source>
        <dbReference type="ARBA" id="ARBA00047899"/>
    </source>
</evidence>
<dbReference type="GO" id="GO:0005737">
    <property type="term" value="C:cytoplasm"/>
    <property type="evidence" value="ECO:0007669"/>
    <property type="project" value="TreeGrafter"/>
</dbReference>
<evidence type="ECO:0000313" key="17">
    <source>
        <dbReference type="Proteomes" id="UP000240883"/>
    </source>
</evidence>
<evidence type="ECO:0000256" key="7">
    <source>
        <dbReference type="ARBA" id="ARBA00022777"/>
    </source>
</evidence>
<organism evidence="16 17">
    <name type="scientific">Corynespora cassiicola Philippines</name>
    <dbReference type="NCBI Taxonomy" id="1448308"/>
    <lineage>
        <taxon>Eukaryota</taxon>
        <taxon>Fungi</taxon>
        <taxon>Dikarya</taxon>
        <taxon>Ascomycota</taxon>
        <taxon>Pezizomycotina</taxon>
        <taxon>Dothideomycetes</taxon>
        <taxon>Pleosporomycetidae</taxon>
        <taxon>Pleosporales</taxon>
        <taxon>Corynesporascaceae</taxon>
        <taxon>Corynespora</taxon>
    </lineage>
</organism>
<keyword evidence="9" id="KW-0539">Nucleus</keyword>
<feature type="compositionally biased region" description="Basic and acidic residues" evidence="14">
    <location>
        <begin position="593"/>
        <end position="608"/>
    </location>
</feature>
<proteinExistence type="inferred from homology"/>
<evidence type="ECO:0000256" key="2">
    <source>
        <dbReference type="ARBA" id="ARBA00006234"/>
    </source>
</evidence>
<dbReference type="GO" id="GO:0035556">
    <property type="term" value="P:intracellular signal transduction"/>
    <property type="evidence" value="ECO:0007669"/>
    <property type="project" value="TreeGrafter"/>
</dbReference>
<dbReference type="InterPro" id="IPR013896">
    <property type="entry name" value="SNF1_UBA"/>
</dbReference>
<feature type="compositionally biased region" description="Basic and acidic residues" evidence="14">
    <location>
        <begin position="616"/>
        <end position="647"/>
    </location>
</feature>
<dbReference type="FunFam" id="1.10.8.10:FF:000069">
    <property type="entry name" value="Non-specific serine/threonine protein kinase"/>
    <property type="match status" value="1"/>
</dbReference>
<name>A0A2T2P2S3_CORCC</name>
<feature type="region of interest" description="Disordered" evidence="14">
    <location>
        <begin position="820"/>
        <end position="861"/>
    </location>
</feature>
<comment type="catalytic activity">
    <reaction evidence="12">
        <text>L-seryl-[protein] + ATP = O-phospho-L-seryl-[protein] + ADP + H(+)</text>
        <dbReference type="Rhea" id="RHEA:17989"/>
        <dbReference type="Rhea" id="RHEA-COMP:9863"/>
        <dbReference type="Rhea" id="RHEA-COMP:11604"/>
        <dbReference type="ChEBI" id="CHEBI:15378"/>
        <dbReference type="ChEBI" id="CHEBI:29999"/>
        <dbReference type="ChEBI" id="CHEBI:30616"/>
        <dbReference type="ChEBI" id="CHEBI:83421"/>
        <dbReference type="ChEBI" id="CHEBI:456216"/>
        <dbReference type="EC" id="2.7.11.1"/>
    </reaction>
</comment>
<evidence type="ECO:0000256" key="4">
    <source>
        <dbReference type="ARBA" id="ARBA00022527"/>
    </source>
</evidence>
<dbReference type="InterPro" id="IPR017441">
    <property type="entry name" value="Protein_kinase_ATP_BS"/>
</dbReference>
<dbReference type="SUPFAM" id="SSF56112">
    <property type="entry name" value="Protein kinase-like (PK-like)"/>
    <property type="match status" value="1"/>
</dbReference>
<keyword evidence="17" id="KW-1185">Reference proteome</keyword>
<feature type="domain" description="Protein kinase" evidence="15">
    <location>
        <begin position="56"/>
        <end position="307"/>
    </location>
</feature>
<feature type="compositionally biased region" description="Polar residues" evidence="14">
    <location>
        <begin position="449"/>
        <end position="458"/>
    </location>
</feature>
<dbReference type="STRING" id="1448308.A0A2T2P2S3"/>
<comment type="subcellular location">
    <subcellularLocation>
        <location evidence="1">Nucleus</location>
    </subcellularLocation>
</comment>
<dbReference type="CDD" id="cd14079">
    <property type="entry name" value="STKc_AMPK_alpha"/>
    <property type="match status" value="1"/>
</dbReference>